<dbReference type="EMBL" id="CM009305">
    <property type="protein sequence ID" value="PNS98641.1"/>
    <property type="molecule type" value="Genomic_DNA"/>
</dbReference>
<reference evidence="2 3" key="1">
    <citation type="journal article" date="2006" name="Science">
        <title>The genome of black cottonwood, Populus trichocarpa (Torr. &amp; Gray).</title>
        <authorList>
            <person name="Tuskan G.A."/>
            <person name="Difazio S."/>
            <person name="Jansson S."/>
            <person name="Bohlmann J."/>
            <person name="Grigoriev I."/>
            <person name="Hellsten U."/>
            <person name="Putnam N."/>
            <person name="Ralph S."/>
            <person name="Rombauts S."/>
            <person name="Salamov A."/>
            <person name="Schein J."/>
            <person name="Sterck L."/>
            <person name="Aerts A."/>
            <person name="Bhalerao R.R."/>
            <person name="Bhalerao R.P."/>
            <person name="Blaudez D."/>
            <person name="Boerjan W."/>
            <person name="Brun A."/>
            <person name="Brunner A."/>
            <person name="Busov V."/>
            <person name="Campbell M."/>
            <person name="Carlson J."/>
            <person name="Chalot M."/>
            <person name="Chapman J."/>
            <person name="Chen G.L."/>
            <person name="Cooper D."/>
            <person name="Coutinho P.M."/>
            <person name="Couturier J."/>
            <person name="Covert S."/>
            <person name="Cronk Q."/>
            <person name="Cunningham R."/>
            <person name="Davis J."/>
            <person name="Degroeve S."/>
            <person name="Dejardin A."/>
            <person name="Depamphilis C."/>
            <person name="Detter J."/>
            <person name="Dirks B."/>
            <person name="Dubchak I."/>
            <person name="Duplessis S."/>
            <person name="Ehlting J."/>
            <person name="Ellis B."/>
            <person name="Gendler K."/>
            <person name="Goodstein D."/>
            <person name="Gribskov M."/>
            <person name="Grimwood J."/>
            <person name="Groover A."/>
            <person name="Gunter L."/>
            <person name="Hamberger B."/>
            <person name="Heinze B."/>
            <person name="Helariutta Y."/>
            <person name="Henrissat B."/>
            <person name="Holligan D."/>
            <person name="Holt R."/>
            <person name="Huang W."/>
            <person name="Islam-Faridi N."/>
            <person name="Jones S."/>
            <person name="Jones-Rhoades M."/>
            <person name="Jorgensen R."/>
            <person name="Joshi C."/>
            <person name="Kangasjarvi J."/>
            <person name="Karlsson J."/>
            <person name="Kelleher C."/>
            <person name="Kirkpatrick R."/>
            <person name="Kirst M."/>
            <person name="Kohler A."/>
            <person name="Kalluri U."/>
            <person name="Larimer F."/>
            <person name="Leebens-Mack J."/>
            <person name="Leple J.C."/>
            <person name="Locascio P."/>
            <person name="Lou Y."/>
            <person name="Lucas S."/>
            <person name="Martin F."/>
            <person name="Montanini B."/>
            <person name="Napoli C."/>
            <person name="Nelson D.R."/>
            <person name="Nelson C."/>
            <person name="Nieminen K."/>
            <person name="Nilsson O."/>
            <person name="Pereda V."/>
            <person name="Peter G."/>
            <person name="Philippe R."/>
            <person name="Pilate G."/>
            <person name="Poliakov A."/>
            <person name="Razumovskaya J."/>
            <person name="Richardson P."/>
            <person name="Rinaldi C."/>
            <person name="Ritland K."/>
            <person name="Rouze P."/>
            <person name="Ryaboy D."/>
            <person name="Schmutz J."/>
            <person name="Schrader J."/>
            <person name="Segerman B."/>
            <person name="Shin H."/>
            <person name="Siddiqui A."/>
            <person name="Sterky F."/>
            <person name="Terry A."/>
            <person name="Tsai C.J."/>
            <person name="Uberbacher E."/>
            <person name="Unneberg P."/>
            <person name="Vahala J."/>
            <person name="Wall K."/>
            <person name="Wessler S."/>
            <person name="Yang G."/>
            <person name="Yin T."/>
            <person name="Douglas C."/>
            <person name="Marra M."/>
            <person name="Sandberg G."/>
            <person name="Van de Peer Y."/>
            <person name="Rokhsar D."/>
        </authorList>
    </citation>
    <scope>NUCLEOTIDE SEQUENCE [LARGE SCALE GENOMIC DNA]</scope>
    <source>
        <strain evidence="3">cv. Nisqually</strain>
    </source>
</reference>
<evidence type="ECO:0000313" key="3">
    <source>
        <dbReference type="Proteomes" id="UP000006729"/>
    </source>
</evidence>
<feature type="region of interest" description="Disordered" evidence="1">
    <location>
        <begin position="82"/>
        <end position="104"/>
    </location>
</feature>
<feature type="compositionally biased region" description="Low complexity" evidence="1">
    <location>
        <begin position="161"/>
        <end position="175"/>
    </location>
</feature>
<dbReference type="InParanoid" id="B9IJ26"/>
<name>B9IJ26_POPTR</name>
<feature type="compositionally biased region" description="Polar residues" evidence="1">
    <location>
        <begin position="82"/>
        <end position="93"/>
    </location>
</feature>
<protein>
    <submittedName>
        <fullName evidence="2">Uncharacterized protein</fullName>
    </submittedName>
</protein>
<sequence>MAIIALINIIEMSEGMSEGMVMILSNSLTTLRPVFSRLDLLPTTISMSCLSLSVKVGKLKGAQPKMRSTKVSLKSTSLGMAQVKGPTTTTSTKKVGGQGRGNATTRASMVKARTLVFTGVENLLLLKQTITPTIISKGSVLPLLKIRDKDPLSKLSSADLTKVSPSSSTVSPAHK</sequence>
<keyword evidence="3" id="KW-1185">Reference proteome</keyword>
<dbReference type="AlphaFoldDB" id="B9IJ26"/>
<evidence type="ECO:0000313" key="2">
    <source>
        <dbReference type="EMBL" id="PNS98641.1"/>
    </source>
</evidence>
<proteinExistence type="predicted"/>
<evidence type="ECO:0000256" key="1">
    <source>
        <dbReference type="SAM" id="MobiDB-lite"/>
    </source>
</evidence>
<accession>B9IJ26</accession>
<gene>
    <name evidence="2" type="ORF">POPTR_016G088400</name>
</gene>
<dbReference type="HOGENOM" id="CLU_1535078_0_0_1"/>
<feature type="region of interest" description="Disordered" evidence="1">
    <location>
        <begin position="155"/>
        <end position="175"/>
    </location>
</feature>
<dbReference type="Proteomes" id="UP000006729">
    <property type="component" value="Chromosome 16"/>
</dbReference>
<organism evidence="2 3">
    <name type="scientific">Populus trichocarpa</name>
    <name type="common">Western balsam poplar</name>
    <name type="synonym">Populus balsamifera subsp. trichocarpa</name>
    <dbReference type="NCBI Taxonomy" id="3694"/>
    <lineage>
        <taxon>Eukaryota</taxon>
        <taxon>Viridiplantae</taxon>
        <taxon>Streptophyta</taxon>
        <taxon>Embryophyta</taxon>
        <taxon>Tracheophyta</taxon>
        <taxon>Spermatophyta</taxon>
        <taxon>Magnoliopsida</taxon>
        <taxon>eudicotyledons</taxon>
        <taxon>Gunneridae</taxon>
        <taxon>Pentapetalae</taxon>
        <taxon>rosids</taxon>
        <taxon>fabids</taxon>
        <taxon>Malpighiales</taxon>
        <taxon>Salicaceae</taxon>
        <taxon>Saliceae</taxon>
        <taxon>Populus</taxon>
    </lineage>
</organism>